<comment type="caution">
    <text evidence="2">The sequence shown here is derived from an EMBL/GenBank/DDBJ whole genome shotgun (WGS) entry which is preliminary data.</text>
</comment>
<evidence type="ECO:0000313" key="3">
    <source>
        <dbReference type="Proteomes" id="UP000569903"/>
    </source>
</evidence>
<organism evidence="2 3">
    <name type="scientific">Listeria newyorkensis</name>
    <dbReference type="NCBI Taxonomy" id="1497681"/>
    <lineage>
        <taxon>Bacteria</taxon>
        <taxon>Bacillati</taxon>
        <taxon>Bacillota</taxon>
        <taxon>Bacilli</taxon>
        <taxon>Bacillales</taxon>
        <taxon>Listeriaceae</taxon>
        <taxon>Listeria</taxon>
    </lineage>
</organism>
<name>A0A841YWJ0_9LIST</name>
<gene>
    <name evidence="2" type="ORF">HB850_08895</name>
</gene>
<dbReference type="InterPro" id="IPR024976">
    <property type="entry name" value="DUF3885"/>
</dbReference>
<dbReference type="Proteomes" id="UP000569903">
    <property type="component" value="Unassembled WGS sequence"/>
</dbReference>
<proteinExistence type="predicted"/>
<evidence type="ECO:0000313" key="2">
    <source>
        <dbReference type="EMBL" id="MBC1457874.1"/>
    </source>
</evidence>
<reference evidence="2 3" key="1">
    <citation type="submission" date="2020-03" db="EMBL/GenBank/DDBJ databases">
        <title>Soil Listeria distribution.</title>
        <authorList>
            <person name="Liao J."/>
            <person name="Wiedmann M."/>
        </authorList>
    </citation>
    <scope>NUCLEOTIDE SEQUENCE [LARGE SCALE GENOMIC DNA]</scope>
    <source>
        <strain evidence="2 3">FSL L7-1614</strain>
    </source>
</reference>
<dbReference type="Pfam" id="PF13021">
    <property type="entry name" value="DUF3885"/>
    <property type="match status" value="1"/>
</dbReference>
<dbReference type="AlphaFoldDB" id="A0A841YWJ0"/>
<dbReference type="RefSeq" id="WP_185389127.1">
    <property type="nucleotide sequence ID" value="NZ_JAARQN010000006.1"/>
</dbReference>
<accession>A0A841YWJ0</accession>
<feature type="domain" description="DUF3885" evidence="1">
    <location>
        <begin position="6"/>
        <end position="176"/>
    </location>
</feature>
<evidence type="ECO:0000259" key="1">
    <source>
        <dbReference type="Pfam" id="PF13021"/>
    </source>
</evidence>
<dbReference type="EMBL" id="JAARQN010000006">
    <property type="protein sequence ID" value="MBC1457874.1"/>
    <property type="molecule type" value="Genomic_DNA"/>
</dbReference>
<protein>
    <submittedName>
        <fullName evidence="2">DUF3885 domain-containing protein</fullName>
    </submittedName>
</protein>
<sequence>MSHSFETYFSHNFGKLQLEPPLFYHAPVGIRFELGDPAEMDEEIYFKRVNYRAKRLFQEIFEPSDLIYLVVDKDTDSIRRYLKNKNLKYSLSMDSNSRIILKCKIEDLRCIRMLQAILNVDLNRKPRLRGQCWFINTRTNIIFHAYDDRGLDIVGNEASSLRSLYTQYQDWILDYDRAQIDHYFIE</sequence>